<dbReference type="EMBL" id="KA646458">
    <property type="protein sequence ID" value="AFP61087.1"/>
    <property type="molecule type" value="mRNA"/>
</dbReference>
<organism evidence="5">
    <name type="scientific">Musca domestica</name>
    <name type="common">House fly</name>
    <dbReference type="NCBI Taxonomy" id="7370"/>
    <lineage>
        <taxon>Eukaryota</taxon>
        <taxon>Metazoa</taxon>
        <taxon>Ecdysozoa</taxon>
        <taxon>Arthropoda</taxon>
        <taxon>Hexapoda</taxon>
        <taxon>Insecta</taxon>
        <taxon>Pterygota</taxon>
        <taxon>Neoptera</taxon>
        <taxon>Endopterygota</taxon>
        <taxon>Diptera</taxon>
        <taxon>Brachycera</taxon>
        <taxon>Muscomorpha</taxon>
        <taxon>Muscoidea</taxon>
        <taxon>Muscidae</taxon>
        <taxon>Musca</taxon>
    </lineage>
</organism>
<keyword evidence="7" id="KW-1185">Reference proteome</keyword>
<dbReference type="FunFam" id="3.15.10.30:FF:000001">
    <property type="entry name" value="Takeout-like protein 1"/>
    <property type="match status" value="1"/>
</dbReference>
<feature type="signal peptide" evidence="4">
    <location>
        <begin position="1"/>
        <end position="16"/>
    </location>
</feature>
<dbReference type="Gene3D" id="3.15.10.30">
    <property type="entry name" value="Haemolymph juvenile hormone binding protein"/>
    <property type="match status" value="1"/>
</dbReference>
<dbReference type="AlphaFoldDB" id="T1PEX5"/>
<dbReference type="EnsemblMetazoa" id="MDOA014700-RA">
    <property type="protein sequence ID" value="MDOA014700-PA"/>
    <property type="gene ID" value="MDOA014700"/>
</dbReference>
<dbReference type="VEuPathDB" id="VectorBase:MDOA014700"/>
<dbReference type="STRING" id="7370.T1PEX5"/>
<evidence type="ECO:0000313" key="5">
    <source>
        <dbReference type="EMBL" id="AFP61087.1"/>
    </source>
</evidence>
<evidence type="ECO:0000256" key="3">
    <source>
        <dbReference type="ARBA" id="ARBA00060902"/>
    </source>
</evidence>
<dbReference type="GO" id="GO:0007623">
    <property type="term" value="P:circadian rhythm"/>
    <property type="evidence" value="ECO:0007669"/>
    <property type="project" value="UniProtKB-ARBA"/>
</dbReference>
<protein>
    <submittedName>
        <fullName evidence="5">Hemolymph juvenile hormone binding protein (JHBP)</fullName>
    </submittedName>
    <submittedName>
        <fullName evidence="8">Protein takeout</fullName>
    </submittedName>
</protein>
<reference evidence="6" key="2">
    <citation type="submission" date="2020-05" db="UniProtKB">
        <authorList>
            <consortium name="EnsemblMetazoa"/>
        </authorList>
    </citation>
    <scope>IDENTIFICATION</scope>
    <source>
        <strain evidence="6">Aabys</strain>
    </source>
</reference>
<dbReference type="PANTHER" id="PTHR11008:SF41">
    <property type="entry name" value="RE70318P"/>
    <property type="match status" value="1"/>
</dbReference>
<gene>
    <name evidence="6" type="primary">101893003</name>
    <name evidence="8" type="synonym">LOC101893003</name>
</gene>
<dbReference type="OrthoDB" id="8185902at2759"/>
<evidence type="ECO:0000256" key="4">
    <source>
        <dbReference type="SAM" id="SignalP"/>
    </source>
</evidence>
<dbReference type="Proteomes" id="UP001652621">
    <property type="component" value="Unplaced"/>
</dbReference>
<dbReference type="InterPro" id="IPR038606">
    <property type="entry name" value="To_sf"/>
</dbReference>
<feature type="chain" id="PRO_5014313684" evidence="4">
    <location>
        <begin position="17"/>
        <end position="246"/>
    </location>
</feature>
<dbReference type="GO" id="GO:0005615">
    <property type="term" value="C:extracellular space"/>
    <property type="evidence" value="ECO:0007669"/>
    <property type="project" value="TreeGrafter"/>
</dbReference>
<keyword evidence="2" id="KW-0090">Biological rhythms</keyword>
<evidence type="ECO:0000313" key="8">
    <source>
        <dbReference type="RefSeq" id="XP_005178494.1"/>
    </source>
</evidence>
<dbReference type="SMART" id="SM00700">
    <property type="entry name" value="JHBP"/>
    <property type="match status" value="1"/>
</dbReference>
<dbReference type="eggNOG" id="ENOG502QXHP">
    <property type="taxonomic scope" value="Eukaryota"/>
</dbReference>
<proteinExistence type="evidence at transcript level"/>
<dbReference type="Pfam" id="PF06585">
    <property type="entry name" value="JHBP"/>
    <property type="match status" value="1"/>
</dbReference>
<sequence>MWKIALCLVAFQVILAQEAGEIPEYIKPCRRDDPELLKCFMNSLEHVKPYLAKGIPEIEVPSIEPFHMNELSLQLTDGPQGYKITLKDLEVFGASNFDVKSMKLSENGEPFTAQIVMPKLKIESKYISSGVLLIIPASGGGDFHAVFEGCKANLTGKVSTPVRNGKTYMHLDAFSITLDVEKASMSISNAFNNNRVLLEATNLFLRENVRVVLEAMQPQLHKKLAMEFGKLTNQFLKHVPRDWFYI</sequence>
<evidence type="ECO:0000313" key="6">
    <source>
        <dbReference type="EnsemblMetazoa" id="MDOA014700-PA"/>
    </source>
</evidence>
<dbReference type="RefSeq" id="XP_005178494.1">
    <property type="nucleotide sequence ID" value="XM_005178437.3"/>
</dbReference>
<reference evidence="5" key="1">
    <citation type="submission" date="2012-08" db="EMBL/GenBank/DDBJ databases">
        <title>Transcriptome of adult Musca domestica launches a platform for comparative house fly gene expression and characterization of differential gene expression among resistant and susceptible house flies.</title>
        <authorList>
            <person name="Liu N."/>
            <person name="Zhang L."/>
            <person name="Li M."/>
            <person name="Reid W."/>
        </authorList>
    </citation>
    <scope>NUCLEOTIDE SEQUENCE</scope>
    <source>
        <strain evidence="5">ALHF</strain>
        <tissue evidence="5">Whole body</tissue>
    </source>
</reference>
<dbReference type="KEGG" id="mde:101893003"/>
<keyword evidence="1 4" id="KW-0732">Signal</keyword>
<name>T1PEX5_MUSDO</name>
<dbReference type="VEuPathDB" id="VectorBase:MDOMA2_007112"/>
<accession>T1PEX5</accession>
<dbReference type="PANTHER" id="PTHR11008">
    <property type="entry name" value="PROTEIN TAKEOUT-LIKE PROTEIN"/>
    <property type="match status" value="1"/>
</dbReference>
<evidence type="ECO:0000256" key="1">
    <source>
        <dbReference type="ARBA" id="ARBA00022729"/>
    </source>
</evidence>
<reference evidence="8" key="3">
    <citation type="submission" date="2025-04" db="UniProtKB">
        <authorList>
            <consortium name="RefSeq"/>
        </authorList>
    </citation>
    <scope>IDENTIFICATION</scope>
    <source>
        <strain evidence="8">Aabys</strain>
    </source>
</reference>
<comment type="similarity">
    <text evidence="3">Belongs to the TO family.</text>
</comment>
<evidence type="ECO:0000256" key="2">
    <source>
        <dbReference type="ARBA" id="ARBA00023108"/>
    </source>
</evidence>
<dbReference type="InterPro" id="IPR010562">
    <property type="entry name" value="Haemolymph_juvenile_hormone-bd"/>
</dbReference>
<evidence type="ECO:0000313" key="7">
    <source>
        <dbReference type="Proteomes" id="UP001652621"/>
    </source>
</evidence>